<dbReference type="SUPFAM" id="SSF54909">
    <property type="entry name" value="Dimeric alpha+beta barrel"/>
    <property type="match status" value="1"/>
</dbReference>
<name>A0A1H7W1M7_9NOCA</name>
<keyword evidence="2" id="KW-0560">Oxidoreductase</keyword>
<reference evidence="3" key="1">
    <citation type="submission" date="2016-10" db="EMBL/GenBank/DDBJ databases">
        <authorList>
            <person name="Varghese N."/>
            <person name="Submissions S."/>
        </authorList>
    </citation>
    <scope>NUCLEOTIDE SEQUENCE [LARGE SCALE GENOMIC DNA]</scope>
    <source>
        <strain evidence="3">DSM 44675</strain>
    </source>
</reference>
<dbReference type="PROSITE" id="PS51725">
    <property type="entry name" value="ABM"/>
    <property type="match status" value="1"/>
</dbReference>
<dbReference type="PANTHER" id="PTHR33336:SF15">
    <property type="entry name" value="ABM DOMAIN-CONTAINING PROTEIN"/>
    <property type="match status" value="1"/>
</dbReference>
<evidence type="ECO:0000313" key="2">
    <source>
        <dbReference type="EMBL" id="SEM14955.1"/>
    </source>
</evidence>
<sequence length="98" mass="10157">MSDLKVVATIAAKPGSERIVRDGLSTLAAASRGEDGCLGYELYESSSAPGTFVTVEVWTGQEALQAHMATPHLQAALGTFGSHLAGAPQIHPLTPIEV</sequence>
<dbReference type="InterPro" id="IPR007138">
    <property type="entry name" value="ABM_dom"/>
</dbReference>
<feature type="domain" description="ABM" evidence="1">
    <location>
        <begin position="4"/>
        <end position="93"/>
    </location>
</feature>
<dbReference type="EMBL" id="FOAW01000024">
    <property type="protein sequence ID" value="SEM14955.1"/>
    <property type="molecule type" value="Genomic_DNA"/>
</dbReference>
<gene>
    <name evidence="2" type="ORF">SAMN05444583_12423</name>
</gene>
<dbReference type="Proteomes" id="UP000198677">
    <property type="component" value="Unassembled WGS sequence"/>
</dbReference>
<dbReference type="RefSeq" id="WP_072752940.1">
    <property type="nucleotide sequence ID" value="NZ_FOAW01000024.1"/>
</dbReference>
<dbReference type="InterPro" id="IPR050744">
    <property type="entry name" value="AI-2_Isomerase_LsrG"/>
</dbReference>
<organism evidence="2 3">
    <name type="scientific">Rhodococcus maanshanensis</name>
    <dbReference type="NCBI Taxonomy" id="183556"/>
    <lineage>
        <taxon>Bacteria</taxon>
        <taxon>Bacillati</taxon>
        <taxon>Actinomycetota</taxon>
        <taxon>Actinomycetes</taxon>
        <taxon>Mycobacteriales</taxon>
        <taxon>Nocardiaceae</taxon>
        <taxon>Rhodococcus</taxon>
    </lineage>
</organism>
<dbReference type="AlphaFoldDB" id="A0A1H7W1M7"/>
<evidence type="ECO:0000259" key="1">
    <source>
        <dbReference type="PROSITE" id="PS51725"/>
    </source>
</evidence>
<proteinExistence type="predicted"/>
<accession>A0A1H7W1M7</accession>
<dbReference type="Gene3D" id="3.30.70.100">
    <property type="match status" value="1"/>
</dbReference>
<dbReference type="InterPro" id="IPR011008">
    <property type="entry name" value="Dimeric_a/b-barrel"/>
</dbReference>
<keyword evidence="3" id="KW-1185">Reference proteome</keyword>
<dbReference type="OrthoDB" id="5244470at2"/>
<dbReference type="GO" id="GO:0004497">
    <property type="term" value="F:monooxygenase activity"/>
    <property type="evidence" value="ECO:0007669"/>
    <property type="project" value="UniProtKB-KW"/>
</dbReference>
<evidence type="ECO:0000313" key="3">
    <source>
        <dbReference type="Proteomes" id="UP000198677"/>
    </source>
</evidence>
<protein>
    <submittedName>
        <fullName evidence="2">Quinol monooxygenase YgiN</fullName>
    </submittedName>
</protein>
<keyword evidence="2" id="KW-0503">Monooxygenase</keyword>
<dbReference type="PANTHER" id="PTHR33336">
    <property type="entry name" value="QUINOL MONOOXYGENASE YGIN-RELATED"/>
    <property type="match status" value="1"/>
</dbReference>
<dbReference type="Pfam" id="PF03992">
    <property type="entry name" value="ABM"/>
    <property type="match status" value="1"/>
</dbReference>